<feature type="domain" description="Heterokaryon incompatibility" evidence="2">
    <location>
        <begin position="18"/>
        <end position="79"/>
    </location>
</feature>
<keyword evidence="4" id="KW-1185">Reference proteome</keyword>
<evidence type="ECO:0000259" key="2">
    <source>
        <dbReference type="Pfam" id="PF06985"/>
    </source>
</evidence>
<dbReference type="OrthoDB" id="3427848at2759"/>
<gene>
    <name evidence="3" type="ORF">PAC_06110</name>
</gene>
<dbReference type="AlphaFoldDB" id="A0A1L7WTX5"/>
<feature type="region of interest" description="Disordered" evidence="1">
    <location>
        <begin position="91"/>
        <end position="117"/>
    </location>
</feature>
<protein>
    <recommendedName>
        <fullName evidence="2">Heterokaryon incompatibility domain-containing protein</fullName>
    </recommendedName>
</protein>
<sequence length="117" mass="13245">MCHLQDIALKEHSVQDFENGIELESLPATIREAVQSVRDLNIRYLWIDSPAGIERKIIQMKQYLRMATLVLMPSGVTSVYDSFRHEDSSWEQHLHQKDTGVRDSNANDGSSNTGVSS</sequence>
<dbReference type="InterPro" id="IPR010730">
    <property type="entry name" value="HET"/>
</dbReference>
<feature type="compositionally biased region" description="Polar residues" evidence="1">
    <location>
        <begin position="102"/>
        <end position="117"/>
    </location>
</feature>
<proteinExistence type="predicted"/>
<evidence type="ECO:0000313" key="4">
    <source>
        <dbReference type="Proteomes" id="UP000184330"/>
    </source>
</evidence>
<accession>A0A1L7WTX5</accession>
<organism evidence="3 4">
    <name type="scientific">Phialocephala subalpina</name>
    <dbReference type="NCBI Taxonomy" id="576137"/>
    <lineage>
        <taxon>Eukaryota</taxon>
        <taxon>Fungi</taxon>
        <taxon>Dikarya</taxon>
        <taxon>Ascomycota</taxon>
        <taxon>Pezizomycotina</taxon>
        <taxon>Leotiomycetes</taxon>
        <taxon>Helotiales</taxon>
        <taxon>Mollisiaceae</taxon>
        <taxon>Phialocephala</taxon>
        <taxon>Phialocephala fortinii species complex</taxon>
    </lineage>
</organism>
<name>A0A1L7WTX5_9HELO</name>
<feature type="compositionally biased region" description="Basic and acidic residues" evidence="1">
    <location>
        <begin position="91"/>
        <end position="101"/>
    </location>
</feature>
<dbReference type="EMBL" id="FJOG01000007">
    <property type="protein sequence ID" value="CZR56222.1"/>
    <property type="molecule type" value="Genomic_DNA"/>
</dbReference>
<dbReference type="Proteomes" id="UP000184330">
    <property type="component" value="Unassembled WGS sequence"/>
</dbReference>
<reference evidence="3 4" key="1">
    <citation type="submission" date="2016-03" db="EMBL/GenBank/DDBJ databases">
        <authorList>
            <person name="Ploux O."/>
        </authorList>
    </citation>
    <scope>NUCLEOTIDE SEQUENCE [LARGE SCALE GENOMIC DNA]</scope>
    <source>
        <strain evidence="3 4">UAMH 11012</strain>
    </source>
</reference>
<dbReference type="Pfam" id="PF06985">
    <property type="entry name" value="HET"/>
    <property type="match status" value="1"/>
</dbReference>
<evidence type="ECO:0000256" key="1">
    <source>
        <dbReference type="SAM" id="MobiDB-lite"/>
    </source>
</evidence>
<evidence type="ECO:0000313" key="3">
    <source>
        <dbReference type="EMBL" id="CZR56222.1"/>
    </source>
</evidence>